<accession>A0A3P7NZY7</accession>
<organism evidence="6 7">
    <name type="scientific">Dibothriocephalus latus</name>
    <name type="common">Fish tapeworm</name>
    <name type="synonym">Diphyllobothrium latum</name>
    <dbReference type="NCBI Taxonomy" id="60516"/>
    <lineage>
        <taxon>Eukaryota</taxon>
        <taxon>Metazoa</taxon>
        <taxon>Spiralia</taxon>
        <taxon>Lophotrochozoa</taxon>
        <taxon>Platyhelminthes</taxon>
        <taxon>Cestoda</taxon>
        <taxon>Eucestoda</taxon>
        <taxon>Diphyllobothriidea</taxon>
        <taxon>Diphyllobothriidae</taxon>
        <taxon>Dibothriocephalus</taxon>
    </lineage>
</organism>
<dbReference type="GO" id="GO:0007168">
    <property type="term" value="P:receptor guanylyl cyclase signaling pathway"/>
    <property type="evidence" value="ECO:0007669"/>
    <property type="project" value="TreeGrafter"/>
</dbReference>
<dbReference type="SUPFAM" id="SSF56112">
    <property type="entry name" value="Protein kinase-like (PK-like)"/>
    <property type="match status" value="1"/>
</dbReference>
<dbReference type="EMBL" id="UYRU01087384">
    <property type="protein sequence ID" value="VDN35631.1"/>
    <property type="molecule type" value="Genomic_DNA"/>
</dbReference>
<dbReference type="Pfam" id="PF07714">
    <property type="entry name" value="PK_Tyr_Ser-Thr"/>
    <property type="match status" value="1"/>
</dbReference>
<dbReference type="Proteomes" id="UP000281553">
    <property type="component" value="Unassembled WGS sequence"/>
</dbReference>
<dbReference type="OrthoDB" id="1890790at2759"/>
<keyword evidence="2" id="KW-0547">Nucleotide-binding</keyword>
<keyword evidence="4" id="KW-0141">cGMP biosynthesis</keyword>
<dbReference type="GO" id="GO:0004016">
    <property type="term" value="F:adenylate cyclase activity"/>
    <property type="evidence" value="ECO:0007669"/>
    <property type="project" value="TreeGrafter"/>
</dbReference>
<dbReference type="GO" id="GO:0005524">
    <property type="term" value="F:ATP binding"/>
    <property type="evidence" value="ECO:0007669"/>
    <property type="project" value="InterPro"/>
</dbReference>
<dbReference type="AlphaFoldDB" id="A0A3P7NZY7"/>
<evidence type="ECO:0000256" key="3">
    <source>
        <dbReference type="ARBA" id="ARBA00023239"/>
    </source>
</evidence>
<feature type="domain" description="Protein kinase" evidence="5">
    <location>
        <begin position="1"/>
        <end position="120"/>
    </location>
</feature>
<reference evidence="6 7" key="1">
    <citation type="submission" date="2018-11" db="EMBL/GenBank/DDBJ databases">
        <authorList>
            <consortium name="Pathogen Informatics"/>
        </authorList>
    </citation>
    <scope>NUCLEOTIDE SEQUENCE [LARGE SCALE GENOMIC DNA]</scope>
</reference>
<dbReference type="PROSITE" id="PS50011">
    <property type="entry name" value="PROTEIN_KINASE_DOM"/>
    <property type="match status" value="1"/>
</dbReference>
<protein>
    <recommendedName>
        <fullName evidence="1">guanylate cyclase</fullName>
        <ecNumber evidence="1">4.6.1.2</ecNumber>
    </recommendedName>
</protein>
<proteinExistence type="predicted"/>
<dbReference type="InterPro" id="IPR011009">
    <property type="entry name" value="Kinase-like_dom_sf"/>
</dbReference>
<dbReference type="GO" id="GO:0001653">
    <property type="term" value="F:peptide receptor activity"/>
    <property type="evidence" value="ECO:0007669"/>
    <property type="project" value="TreeGrafter"/>
</dbReference>
<dbReference type="InterPro" id="IPR000719">
    <property type="entry name" value="Prot_kinase_dom"/>
</dbReference>
<sequence>MIYLHHNLGPHGNLKSSNCLVNSRFLLKITDFGLSLLRGPKDQSFSVNSYAWYRSKSAFDYLFFSGICKREEHLRSRNGTLKGDIYSFAIVCQEIVYRKGVFYVRNENLEPKVIIRPPFC</sequence>
<evidence type="ECO:0000313" key="6">
    <source>
        <dbReference type="EMBL" id="VDN35631.1"/>
    </source>
</evidence>
<dbReference type="Gene3D" id="1.10.510.10">
    <property type="entry name" value="Transferase(Phosphotransferase) domain 1"/>
    <property type="match status" value="1"/>
</dbReference>
<dbReference type="GO" id="GO:0004383">
    <property type="term" value="F:guanylate cyclase activity"/>
    <property type="evidence" value="ECO:0007669"/>
    <property type="project" value="UniProtKB-EC"/>
</dbReference>
<dbReference type="InterPro" id="IPR001245">
    <property type="entry name" value="Ser-Thr/Tyr_kinase_cat_dom"/>
</dbReference>
<evidence type="ECO:0000256" key="1">
    <source>
        <dbReference type="ARBA" id="ARBA00012202"/>
    </source>
</evidence>
<keyword evidence="3" id="KW-0456">Lyase</keyword>
<dbReference type="GO" id="GO:0004672">
    <property type="term" value="F:protein kinase activity"/>
    <property type="evidence" value="ECO:0007669"/>
    <property type="project" value="InterPro"/>
</dbReference>
<dbReference type="PANTHER" id="PTHR11920:SF494">
    <property type="entry name" value="ATRIAL NATRIURETIC PEPTIDE RECEPTOR 2"/>
    <property type="match status" value="1"/>
</dbReference>
<name>A0A3P7NZY7_DIBLA</name>
<keyword evidence="7" id="KW-1185">Reference proteome</keyword>
<dbReference type="InterPro" id="IPR050401">
    <property type="entry name" value="Cyclic_nucleotide_synthase"/>
</dbReference>
<evidence type="ECO:0000256" key="2">
    <source>
        <dbReference type="ARBA" id="ARBA00022741"/>
    </source>
</evidence>
<evidence type="ECO:0000256" key="4">
    <source>
        <dbReference type="ARBA" id="ARBA00023293"/>
    </source>
</evidence>
<evidence type="ECO:0000259" key="5">
    <source>
        <dbReference type="PROSITE" id="PS50011"/>
    </source>
</evidence>
<dbReference type="EC" id="4.6.1.2" evidence="1"/>
<evidence type="ECO:0000313" key="7">
    <source>
        <dbReference type="Proteomes" id="UP000281553"/>
    </source>
</evidence>
<gene>
    <name evidence="6" type="ORF">DILT_LOCUS16826</name>
</gene>
<dbReference type="GO" id="GO:0005886">
    <property type="term" value="C:plasma membrane"/>
    <property type="evidence" value="ECO:0007669"/>
    <property type="project" value="TreeGrafter"/>
</dbReference>
<dbReference type="PANTHER" id="PTHR11920">
    <property type="entry name" value="GUANYLYL CYCLASE"/>
    <property type="match status" value="1"/>
</dbReference>